<accession>A0A9P5SEF7</accession>
<name>A0A9P5SEF7_9FUNG</name>
<dbReference type="Pfam" id="PF02274">
    <property type="entry name" value="ADI"/>
    <property type="match status" value="1"/>
</dbReference>
<dbReference type="GO" id="GO:0000052">
    <property type="term" value="P:citrulline metabolic process"/>
    <property type="evidence" value="ECO:0007669"/>
    <property type="project" value="TreeGrafter"/>
</dbReference>
<evidence type="ECO:0000256" key="1">
    <source>
        <dbReference type="ARBA" id="ARBA00008532"/>
    </source>
</evidence>
<reference evidence="4" key="1">
    <citation type="journal article" date="2020" name="Fungal Divers.">
        <title>Resolving the Mortierellaceae phylogeny through synthesis of multi-gene phylogenetics and phylogenomics.</title>
        <authorList>
            <person name="Vandepol N."/>
            <person name="Liber J."/>
            <person name="Desiro A."/>
            <person name="Na H."/>
            <person name="Kennedy M."/>
            <person name="Barry K."/>
            <person name="Grigoriev I.V."/>
            <person name="Miller A.N."/>
            <person name="O'Donnell K."/>
            <person name="Stajich J.E."/>
            <person name="Bonito G."/>
        </authorList>
    </citation>
    <scope>NUCLEOTIDE SEQUENCE</scope>
    <source>
        <strain evidence="4">NVP1</strain>
    </source>
</reference>
<dbReference type="GO" id="GO:0006525">
    <property type="term" value="P:arginine metabolic process"/>
    <property type="evidence" value="ECO:0007669"/>
    <property type="project" value="TreeGrafter"/>
</dbReference>
<dbReference type="GO" id="GO:0045429">
    <property type="term" value="P:positive regulation of nitric oxide biosynthetic process"/>
    <property type="evidence" value="ECO:0007669"/>
    <property type="project" value="TreeGrafter"/>
</dbReference>
<feature type="active site" description="Proton donor" evidence="3">
    <location>
        <position position="178"/>
    </location>
</feature>
<evidence type="ECO:0000313" key="5">
    <source>
        <dbReference type="Proteomes" id="UP000696485"/>
    </source>
</evidence>
<dbReference type="PANTHER" id="PTHR12737:SF9">
    <property type="entry name" value="DIMETHYLARGININASE"/>
    <property type="match status" value="1"/>
</dbReference>
<dbReference type="GO" id="GO:0016403">
    <property type="term" value="F:dimethylargininase activity"/>
    <property type="evidence" value="ECO:0007669"/>
    <property type="project" value="TreeGrafter"/>
</dbReference>
<dbReference type="PANTHER" id="PTHR12737">
    <property type="entry name" value="DIMETHYLARGININE DIMETHYLAMINOHYDROLASE"/>
    <property type="match status" value="1"/>
</dbReference>
<keyword evidence="5" id="KW-1185">Reference proteome</keyword>
<dbReference type="Gene3D" id="3.75.10.10">
    <property type="entry name" value="L-arginine/glycine Amidinotransferase, Chain A"/>
    <property type="match status" value="1"/>
</dbReference>
<proteinExistence type="inferred from homology"/>
<dbReference type="EMBL" id="JAAAUY010000745">
    <property type="protein sequence ID" value="KAF9326706.1"/>
    <property type="molecule type" value="Genomic_DNA"/>
</dbReference>
<gene>
    <name evidence="4" type="primary">DDAH1</name>
    <name evidence="4" type="ORF">BG006_009892</name>
</gene>
<protein>
    <submittedName>
        <fullName evidence="4">N(G),N(G)-dimethylarginine dimethylaminohydrolase 1</fullName>
    </submittedName>
</protein>
<dbReference type="Proteomes" id="UP000696485">
    <property type="component" value="Unassembled WGS sequence"/>
</dbReference>
<comment type="caution">
    <text evidence="4">The sequence shown here is derived from an EMBL/GenBank/DDBJ whole genome shotgun (WGS) entry which is preliminary data.</text>
</comment>
<dbReference type="InterPro" id="IPR033199">
    <property type="entry name" value="DDAH-like"/>
</dbReference>
<evidence type="ECO:0000256" key="3">
    <source>
        <dbReference type="PIRSR" id="PIRSR633199-1"/>
    </source>
</evidence>
<organism evidence="4 5">
    <name type="scientific">Podila minutissima</name>
    <dbReference type="NCBI Taxonomy" id="64525"/>
    <lineage>
        <taxon>Eukaryota</taxon>
        <taxon>Fungi</taxon>
        <taxon>Fungi incertae sedis</taxon>
        <taxon>Mucoromycota</taxon>
        <taxon>Mortierellomycotina</taxon>
        <taxon>Mortierellomycetes</taxon>
        <taxon>Mortierellales</taxon>
        <taxon>Mortierellaceae</taxon>
        <taxon>Podila</taxon>
    </lineage>
</organism>
<dbReference type="GO" id="GO:0016597">
    <property type="term" value="F:amino acid binding"/>
    <property type="evidence" value="ECO:0007669"/>
    <property type="project" value="TreeGrafter"/>
</dbReference>
<evidence type="ECO:0000313" key="4">
    <source>
        <dbReference type="EMBL" id="KAF9326706.1"/>
    </source>
</evidence>
<keyword evidence="2" id="KW-0378">Hydrolase</keyword>
<sequence>MTAPYAVAFVRDLSPKFSEAALTSHDNSQSPINMALAHEQHEKYVEAVRKFVPNVNTVPASETLPDCCFIEDTCVIVSNIAVITRPGHDARRGEVEQVKKSLESYPSPKKFLVLLMPEPCLLDGGDVLYTGMDMFVGLSKRTNQQGGEFLRRVFFEESGLCPVHIINLQNSASASTLHLKCVVSALTDNVLIVSDDAPGQFVQSEMERLVAEYHQKSESGYSFVKVPDQVASNILRFPDGEGGLQGIVFQKGFPKSRAIVEDAIKTLMPGTGCEIVELDMSQFILADGALTCCSLIAV</sequence>
<comment type="similarity">
    <text evidence="1">Belongs to the DDAH family.</text>
</comment>
<evidence type="ECO:0000256" key="2">
    <source>
        <dbReference type="ARBA" id="ARBA00022801"/>
    </source>
</evidence>
<dbReference type="AlphaFoldDB" id="A0A9P5SEF7"/>
<dbReference type="SUPFAM" id="SSF55909">
    <property type="entry name" value="Pentein"/>
    <property type="match status" value="1"/>
</dbReference>
<feature type="active site" description="Nucleophile" evidence="3">
    <location>
        <position position="292"/>
    </location>
</feature>